<evidence type="ECO:0000256" key="9">
    <source>
        <dbReference type="ARBA" id="ARBA00023136"/>
    </source>
</evidence>
<feature type="region of interest" description="Disordered" evidence="11">
    <location>
        <begin position="1107"/>
        <end position="1160"/>
    </location>
</feature>
<dbReference type="InterPro" id="IPR004878">
    <property type="entry name" value="Otopetrin"/>
</dbReference>
<evidence type="ECO:0008006" key="15">
    <source>
        <dbReference type="Google" id="ProtNLM"/>
    </source>
</evidence>
<protein>
    <recommendedName>
        <fullName evidence="15">Otopetrin</fullName>
    </recommendedName>
</protein>
<evidence type="ECO:0000313" key="13">
    <source>
        <dbReference type="EnsemblMetazoa" id="AMIN002142-PA"/>
    </source>
</evidence>
<feature type="transmembrane region" description="Helical" evidence="12">
    <location>
        <begin position="131"/>
        <end position="154"/>
    </location>
</feature>
<evidence type="ECO:0000256" key="7">
    <source>
        <dbReference type="ARBA" id="ARBA00022989"/>
    </source>
</evidence>
<keyword evidence="6" id="KW-0375">Hydrogen ion transport</keyword>
<keyword evidence="4" id="KW-1003">Cell membrane</keyword>
<feature type="transmembrane region" description="Helical" evidence="12">
    <location>
        <begin position="626"/>
        <end position="646"/>
    </location>
</feature>
<evidence type="ECO:0000256" key="5">
    <source>
        <dbReference type="ARBA" id="ARBA00022692"/>
    </source>
</evidence>
<feature type="compositionally biased region" description="Low complexity" evidence="11">
    <location>
        <begin position="387"/>
        <end position="405"/>
    </location>
</feature>
<feature type="transmembrane region" description="Helical" evidence="12">
    <location>
        <begin position="489"/>
        <end position="512"/>
    </location>
</feature>
<sequence>MRVPELRVHPPPDEGTVSGSKGTPQRDISAASSAAASQRASPLQSRRGTLDSVELVERYHYTKNPNRSGSHSPSLYEPRRRLSSFGAQKRVFLDLLRKHGSKLSLSRKFSEVSTKTDELNRENRKLQRDRILARNHLGTALSALYAKLLIIMGVTLPVTELVASAAPANFHQPFYLYLYGVSILFCTYLYVARWRRQTHLEFLSQCPEGERKSSSAAPVMSTSTHSGSFYLRIGAIAFGIGSLVYSALDFGQYFELDADDDGCRNFLVALMPAARMLLCVVQMQFIIVSGKDFGLDRHAFVSRFGLMHMLATNVCEWLYVLVEEAKHEIVHLDHSLQANRTDHAWSVTASTSDIAADMPGAATSRVHPPPDEGTVSGSKGTPQRDISAASSAAASQRASPLQSRRGTLDSVELVERYHYTKNPNRSGSHSPSLYEPRRRLSSFGAQKRVFLDLLRKHGSKLSLSRKFSEVSTKTDELNRENRKLQRDRILARNHLGTALSALYAKLLIIMGVTLPVTELVASAAPANFHQPFYLYLYGVSILFCTYLYVARWRRQTHLEFLSQCPEGERKSSSAAPVMSTSTHSGSFYLRIGAIAFGIGSLVYSALDFGQYFELDADDDGCRNFLVALMPAARMLLCVVQMQFIIVSGKDFGLDRHAFVSRFGLMHMLATNVCEWLYVLVEEAKHEIVHLDHSLQANRTDHAWSVTASTSDIAAGSKQQPLAGVHCRSTNIMSTLVQNAAPFLFPCTIEYSLICALTLYELWSALNRTTDPTRKPPAPADRTLTGRPANRLSIDCSSAQRGLFGGIVTLVLTLIVLIMYFVLRKERHLQRAATLEIVVYEIALYSVTLIAVVGAMVRMRDLRVVTQRSIRVGNPAALPIDCHLLLVTQTGIYIYGIFSIIGTYHTHGQLLHWAVLSEVLALAQTSLQTLFVLSTWWRRCKGARQNRTKPGREIVTFLLVANLAAWMVNSLVKSNASFRPLVMGFYGAAAWAIIAHISMPLAIFYRFHSTICLFEIWKNSYKARYNETYEQLESELASLGGTTATVDEEIDDTHNEDDAQPALSFAKDSHYLSVPKGDHDPDSGIQLLSKSGGSILTNAKVMPAKYNHHHNHQHHGSSTMLDQIPEDRDESRRNGVGEPYTSGRRSSSVAHDGHGNGHAKPSLMAAIRRGSLAWLPGRRHQNNDLESNMGSKVSLSQLPPLSGPLSEQALESRRKNRRFGDDALSTALSALYAKIVVILGIALPVTEILSSQIPANVYQGFYLFLYTVSIAFVIFVYASNMRRRAVLTLIKSYHEKTHHSSSTKKRIPHFGSFYLRVGAIAFGIGTMVYSGLEFGQYFELNASPGCSSIFIALTPAARMILSLVQMQFIFLNTSDLDMARHKVFARFGLMHMVATNLCEWLYVLVEETKHEIHHLAHTTHHKGDGFDTYSAIVTAATTPASTTTTTTESSDSSEELLDSALNHTLVRRSAGPEPAEYVECQRTNIMGSLVQNVSPFLFPCTIEYSLICAVILYEMWKKVKTIAEIDRTRRSSIKVQTGAGPKSAHHFSVDCSRAHRGMFGGILLTVLTIICLIMYFVLYDEPGYEYFAIQEVTIAETLMYALTAVAVVVAMLKMRDLKYQRKKNDHHSGSISLDCTLLVLAQTGVYVYGMFSIVGSYFSMRQGVPGAREGLVAELFSLIQTSIQTLFILNAVWRKCRGAQQNRTKPGREIVTFLLVANMAMWFINTLIKGRASFRPSHLDFFGTWAWTVITHVSMPLAIFYRFHSTICLFEVWKSTYKVKITDHH</sequence>
<feature type="compositionally biased region" description="Basic and acidic residues" evidence="11">
    <location>
        <begin position="1"/>
        <end position="12"/>
    </location>
</feature>
<reference evidence="13" key="2">
    <citation type="submission" date="2020-05" db="UniProtKB">
        <authorList>
            <consortium name="EnsemblMetazoa"/>
        </authorList>
    </citation>
    <scope>IDENTIFICATION</scope>
    <source>
        <strain evidence="13">MINIMUS1</strain>
    </source>
</reference>
<feature type="transmembrane region" description="Helical" evidence="12">
    <location>
        <begin position="879"/>
        <end position="903"/>
    </location>
</feature>
<feature type="transmembrane region" description="Helical" evidence="12">
    <location>
        <begin position="841"/>
        <end position="858"/>
    </location>
</feature>
<feature type="transmembrane region" description="Helical" evidence="12">
    <location>
        <begin position="532"/>
        <end position="549"/>
    </location>
</feature>
<evidence type="ECO:0000256" key="3">
    <source>
        <dbReference type="ARBA" id="ARBA00022448"/>
    </source>
</evidence>
<dbReference type="Proteomes" id="UP000075920">
    <property type="component" value="Unassembled WGS sequence"/>
</dbReference>
<feature type="transmembrane region" description="Helical" evidence="12">
    <location>
        <begin position="229"/>
        <end position="248"/>
    </location>
</feature>
<dbReference type="PANTHER" id="PTHR21522:SF30">
    <property type="entry name" value="GH01206P"/>
    <property type="match status" value="1"/>
</dbReference>
<proteinExistence type="inferred from homology"/>
<keyword evidence="9 12" id="KW-0472">Membrane</keyword>
<feature type="transmembrane region" description="Helical" evidence="12">
    <location>
        <begin position="1634"/>
        <end position="1657"/>
    </location>
</feature>
<keyword evidence="14" id="KW-1185">Reference proteome</keyword>
<feature type="transmembrane region" description="Helical" evidence="12">
    <location>
        <begin position="587"/>
        <end position="606"/>
    </location>
</feature>
<feature type="transmembrane region" description="Helical" evidence="12">
    <location>
        <begin position="1256"/>
        <end position="1277"/>
    </location>
</feature>
<feature type="transmembrane region" description="Helical" evidence="12">
    <location>
        <begin position="174"/>
        <end position="191"/>
    </location>
</feature>
<feature type="transmembrane region" description="Helical" evidence="12">
    <location>
        <begin position="1222"/>
        <end position="1244"/>
    </location>
</feature>
<dbReference type="PANTHER" id="PTHR21522">
    <property type="entry name" value="PROTON CHANNEL OTOP"/>
    <property type="match status" value="1"/>
</dbReference>
<evidence type="ECO:0000256" key="8">
    <source>
        <dbReference type="ARBA" id="ARBA00023065"/>
    </source>
</evidence>
<feature type="transmembrane region" description="Helical" evidence="12">
    <location>
        <begin position="1312"/>
        <end position="1328"/>
    </location>
</feature>
<keyword evidence="3" id="KW-0813">Transport</keyword>
<evidence type="ECO:0000256" key="6">
    <source>
        <dbReference type="ARBA" id="ARBA00022781"/>
    </source>
</evidence>
<feature type="transmembrane region" description="Helical" evidence="12">
    <location>
        <begin position="1597"/>
        <end position="1613"/>
    </location>
</feature>
<reference evidence="14" key="1">
    <citation type="submission" date="2013-03" db="EMBL/GenBank/DDBJ databases">
        <title>The Genome Sequence of Anopheles minimus MINIMUS1.</title>
        <authorList>
            <consortium name="The Broad Institute Genomics Platform"/>
            <person name="Neafsey D.E."/>
            <person name="Walton C."/>
            <person name="Walker B."/>
            <person name="Young S.K."/>
            <person name="Zeng Q."/>
            <person name="Gargeya S."/>
            <person name="Fitzgerald M."/>
            <person name="Haas B."/>
            <person name="Abouelleil A."/>
            <person name="Allen A.W."/>
            <person name="Alvarado L."/>
            <person name="Arachchi H.M."/>
            <person name="Berlin A.M."/>
            <person name="Chapman S.B."/>
            <person name="Gainer-Dewar J."/>
            <person name="Goldberg J."/>
            <person name="Griggs A."/>
            <person name="Gujja S."/>
            <person name="Hansen M."/>
            <person name="Howarth C."/>
            <person name="Imamovic A."/>
            <person name="Ireland A."/>
            <person name="Larimer J."/>
            <person name="McCowan C."/>
            <person name="Murphy C."/>
            <person name="Pearson M."/>
            <person name="Poon T.W."/>
            <person name="Priest M."/>
            <person name="Roberts A."/>
            <person name="Saif S."/>
            <person name="Shea T."/>
            <person name="Sisk P."/>
            <person name="Sykes S."/>
            <person name="Wortman J."/>
            <person name="Nusbaum C."/>
            <person name="Birren B."/>
        </authorList>
    </citation>
    <scope>NUCLEOTIDE SEQUENCE [LARGE SCALE GENOMIC DNA]</scope>
    <source>
        <strain evidence="14">MINIMUS1</strain>
    </source>
</reference>
<feature type="transmembrane region" description="Helical" evidence="12">
    <location>
        <begin position="268"/>
        <end position="288"/>
    </location>
</feature>
<keyword evidence="5 12" id="KW-0812">Transmembrane</keyword>
<evidence type="ECO:0000256" key="1">
    <source>
        <dbReference type="ARBA" id="ARBA00004651"/>
    </source>
</evidence>
<dbReference type="EnsemblMetazoa" id="AMIN002142-RA">
    <property type="protein sequence ID" value="AMIN002142-PA"/>
    <property type="gene ID" value="AMIN002142"/>
</dbReference>
<feature type="compositionally biased region" description="Basic and acidic residues" evidence="11">
    <location>
        <begin position="1124"/>
        <end position="1134"/>
    </location>
</feature>
<evidence type="ECO:0000256" key="12">
    <source>
        <dbReference type="SAM" id="Phobius"/>
    </source>
</evidence>
<keyword evidence="10" id="KW-0407">Ion channel</keyword>
<feature type="compositionally biased region" description="Polar residues" evidence="11">
    <location>
        <begin position="1183"/>
        <end position="1192"/>
    </location>
</feature>
<evidence type="ECO:0000313" key="14">
    <source>
        <dbReference type="Proteomes" id="UP000075920"/>
    </source>
</evidence>
<name>A0A182VVP7_9DIPT</name>
<comment type="similarity">
    <text evidence="2">Belongs to the otopetrin family.</text>
</comment>
<comment type="subcellular location">
    <subcellularLocation>
        <location evidence="1">Cell membrane</location>
        <topology evidence="1">Multi-pass membrane protein</topology>
    </subcellularLocation>
</comment>
<dbReference type="Pfam" id="PF03189">
    <property type="entry name" value="Otopetrin"/>
    <property type="match status" value="3"/>
</dbReference>
<evidence type="ECO:0000256" key="11">
    <source>
        <dbReference type="SAM" id="MobiDB-lite"/>
    </source>
</evidence>
<feature type="region of interest" description="Disordered" evidence="11">
    <location>
        <begin position="1"/>
        <end position="49"/>
    </location>
</feature>
<feature type="transmembrane region" description="Helical" evidence="12">
    <location>
        <begin position="1669"/>
        <end position="1688"/>
    </location>
</feature>
<keyword evidence="7 12" id="KW-1133">Transmembrane helix</keyword>
<feature type="region of interest" description="Disordered" evidence="11">
    <location>
        <begin position="359"/>
        <end position="405"/>
    </location>
</feature>
<feature type="transmembrane region" description="Helical" evidence="12">
    <location>
        <begin position="909"/>
        <end position="932"/>
    </location>
</feature>
<feature type="transmembrane region" description="Helical" evidence="12">
    <location>
        <begin position="1382"/>
        <end position="1404"/>
    </location>
</feature>
<feature type="transmembrane region" description="Helical" evidence="12">
    <location>
        <begin position="1741"/>
        <end position="1760"/>
    </location>
</feature>
<evidence type="ECO:0000256" key="2">
    <source>
        <dbReference type="ARBA" id="ARBA00006513"/>
    </source>
</evidence>
<organism evidence="13 14">
    <name type="scientific">Anopheles minimus</name>
    <dbReference type="NCBI Taxonomy" id="112268"/>
    <lineage>
        <taxon>Eukaryota</taxon>
        <taxon>Metazoa</taxon>
        <taxon>Ecdysozoa</taxon>
        <taxon>Arthropoda</taxon>
        <taxon>Hexapoda</taxon>
        <taxon>Insecta</taxon>
        <taxon>Pterygota</taxon>
        <taxon>Neoptera</taxon>
        <taxon>Endopterygota</taxon>
        <taxon>Diptera</taxon>
        <taxon>Nematocera</taxon>
        <taxon>Culicoidea</taxon>
        <taxon>Culicidae</taxon>
        <taxon>Anophelinae</taxon>
        <taxon>Anopheles</taxon>
    </lineage>
</organism>
<dbReference type="GO" id="GO:0015252">
    <property type="term" value="F:proton channel activity"/>
    <property type="evidence" value="ECO:0007669"/>
    <property type="project" value="InterPro"/>
</dbReference>
<feature type="transmembrane region" description="Helical" evidence="12">
    <location>
        <begin position="983"/>
        <end position="1004"/>
    </location>
</feature>
<dbReference type="GO" id="GO:0005886">
    <property type="term" value="C:plasma membrane"/>
    <property type="evidence" value="ECO:0007669"/>
    <property type="project" value="UniProtKB-SubCell"/>
</dbReference>
<accession>A0A182VVP7</accession>
<feature type="transmembrane region" description="Helical" evidence="12">
    <location>
        <begin position="801"/>
        <end position="821"/>
    </location>
</feature>
<keyword evidence="8" id="KW-0406">Ion transport</keyword>
<dbReference type="VEuPathDB" id="VectorBase:AMIN002142"/>
<feature type="transmembrane region" description="Helical" evidence="12">
    <location>
        <begin position="1495"/>
        <end position="1512"/>
    </location>
</feature>
<evidence type="ECO:0000256" key="10">
    <source>
        <dbReference type="ARBA" id="ARBA00023303"/>
    </source>
</evidence>
<feature type="compositionally biased region" description="Low complexity" evidence="11">
    <location>
        <begin position="29"/>
        <end position="47"/>
    </location>
</feature>
<evidence type="ECO:0000256" key="4">
    <source>
        <dbReference type="ARBA" id="ARBA00022475"/>
    </source>
</evidence>
<feature type="transmembrane region" description="Helical" evidence="12">
    <location>
        <begin position="953"/>
        <end position="971"/>
    </location>
</feature>
<feature type="transmembrane region" description="Helical" evidence="12">
    <location>
        <begin position="1348"/>
        <end position="1370"/>
    </location>
</feature>
<feature type="region of interest" description="Disordered" evidence="11">
    <location>
        <begin position="1177"/>
        <end position="1198"/>
    </location>
</feature>
<feature type="transmembrane region" description="Helical" evidence="12">
    <location>
        <begin position="1557"/>
        <end position="1577"/>
    </location>
</feature>
<feature type="transmembrane region" description="Helical" evidence="12">
    <location>
        <begin position="1709"/>
        <end position="1729"/>
    </location>
</feature>